<evidence type="ECO:0000313" key="2">
    <source>
        <dbReference type="EMBL" id="RBP36391.1"/>
    </source>
</evidence>
<sequence>MNLRALLHKRRRLSRHGSVLVEASIALGAATVLSLLMMKASMLAIGGNDWTTMQTLTDSIMTRETALANRVPFAQISATNSPWPEVVPAPVTIQLGRTMGGQAVNGSLIRFRENQADTSQPEVNLTMWRLHSVIKYQVGDRQYVKSSSTLRSQ</sequence>
<dbReference type="EMBL" id="QNRR01000017">
    <property type="protein sequence ID" value="RBP36391.1"/>
    <property type="molecule type" value="Genomic_DNA"/>
</dbReference>
<dbReference type="RefSeq" id="WP_113961983.1">
    <property type="nucleotide sequence ID" value="NZ_QNRR01000017.1"/>
</dbReference>
<organism evidence="2 3">
    <name type="scientific">Roseimicrobium gellanilyticum</name>
    <dbReference type="NCBI Taxonomy" id="748857"/>
    <lineage>
        <taxon>Bacteria</taxon>
        <taxon>Pseudomonadati</taxon>
        <taxon>Verrucomicrobiota</taxon>
        <taxon>Verrucomicrobiia</taxon>
        <taxon>Verrucomicrobiales</taxon>
        <taxon>Verrucomicrobiaceae</taxon>
        <taxon>Roseimicrobium</taxon>
    </lineage>
</organism>
<keyword evidence="1" id="KW-0472">Membrane</keyword>
<evidence type="ECO:0000313" key="3">
    <source>
        <dbReference type="Proteomes" id="UP000253426"/>
    </source>
</evidence>
<protein>
    <submittedName>
        <fullName evidence="2">Uncharacterized protein</fullName>
    </submittedName>
</protein>
<keyword evidence="1" id="KW-1133">Transmembrane helix</keyword>
<keyword evidence="1" id="KW-0812">Transmembrane</keyword>
<dbReference type="OrthoDB" id="196696at2"/>
<gene>
    <name evidence="2" type="ORF">DES53_117102</name>
</gene>
<comment type="caution">
    <text evidence="2">The sequence shown here is derived from an EMBL/GenBank/DDBJ whole genome shotgun (WGS) entry which is preliminary data.</text>
</comment>
<accession>A0A366H4X5</accession>
<keyword evidence="3" id="KW-1185">Reference proteome</keyword>
<proteinExistence type="predicted"/>
<reference evidence="2 3" key="1">
    <citation type="submission" date="2018-06" db="EMBL/GenBank/DDBJ databases">
        <title>Genomic Encyclopedia of Type Strains, Phase IV (KMG-IV): sequencing the most valuable type-strain genomes for metagenomic binning, comparative biology and taxonomic classification.</title>
        <authorList>
            <person name="Goeker M."/>
        </authorList>
    </citation>
    <scope>NUCLEOTIDE SEQUENCE [LARGE SCALE GENOMIC DNA]</scope>
    <source>
        <strain evidence="2 3">DSM 25532</strain>
    </source>
</reference>
<feature type="transmembrane region" description="Helical" evidence="1">
    <location>
        <begin position="20"/>
        <end position="38"/>
    </location>
</feature>
<dbReference type="Proteomes" id="UP000253426">
    <property type="component" value="Unassembled WGS sequence"/>
</dbReference>
<name>A0A366H4X5_9BACT</name>
<evidence type="ECO:0000256" key="1">
    <source>
        <dbReference type="SAM" id="Phobius"/>
    </source>
</evidence>
<dbReference type="AlphaFoldDB" id="A0A366H4X5"/>